<name>A0ABS4K8S1_9CLOT</name>
<organism evidence="1 2">
    <name type="scientific">Clostridium punense</name>
    <dbReference type="NCBI Taxonomy" id="1054297"/>
    <lineage>
        <taxon>Bacteria</taxon>
        <taxon>Bacillati</taxon>
        <taxon>Bacillota</taxon>
        <taxon>Clostridia</taxon>
        <taxon>Eubacteriales</taxon>
        <taxon>Clostridiaceae</taxon>
        <taxon>Clostridium</taxon>
    </lineage>
</organism>
<protein>
    <submittedName>
        <fullName evidence="1">Uncharacterized protein</fullName>
    </submittedName>
</protein>
<dbReference type="RefSeq" id="WP_021281533.1">
    <property type="nucleotide sequence ID" value="NZ_JAGGLL010000052.1"/>
</dbReference>
<reference evidence="1 2" key="1">
    <citation type="submission" date="2021-03" db="EMBL/GenBank/DDBJ databases">
        <title>Genomic Encyclopedia of Type Strains, Phase IV (KMG-IV): sequencing the most valuable type-strain genomes for metagenomic binning, comparative biology and taxonomic classification.</title>
        <authorList>
            <person name="Goeker M."/>
        </authorList>
    </citation>
    <scope>NUCLEOTIDE SEQUENCE [LARGE SCALE GENOMIC DNA]</scope>
    <source>
        <strain evidence="1 2">DSM 28650</strain>
    </source>
</reference>
<evidence type="ECO:0000313" key="2">
    <source>
        <dbReference type="Proteomes" id="UP001519308"/>
    </source>
</evidence>
<gene>
    <name evidence="1" type="ORF">J2Z44_004025</name>
</gene>
<evidence type="ECO:0000313" key="1">
    <source>
        <dbReference type="EMBL" id="MBP2024170.1"/>
    </source>
</evidence>
<comment type="caution">
    <text evidence="1">The sequence shown here is derived from an EMBL/GenBank/DDBJ whole genome shotgun (WGS) entry which is preliminary data.</text>
</comment>
<dbReference type="Proteomes" id="UP001519308">
    <property type="component" value="Unassembled WGS sequence"/>
</dbReference>
<sequence length="88" mass="10433">MYATIPYSIEIGEWCEFYRSAVLDSSELLEKLKQHPNPELKKIKEQLKHVYLGIDNGIEYKELDIICKSFTLKLESEEFVVCDDFQWL</sequence>
<accession>A0ABS4K8S1</accession>
<proteinExistence type="predicted"/>
<dbReference type="EMBL" id="JAGGLL010000052">
    <property type="protein sequence ID" value="MBP2024170.1"/>
    <property type="molecule type" value="Genomic_DNA"/>
</dbReference>
<keyword evidence="2" id="KW-1185">Reference proteome</keyword>